<dbReference type="AlphaFoldDB" id="A0A9D1DLJ9"/>
<dbReference type="Proteomes" id="UP000824238">
    <property type="component" value="Unassembled WGS sequence"/>
</dbReference>
<keyword evidence="1" id="KW-0812">Transmembrane</keyword>
<feature type="transmembrane region" description="Helical" evidence="1">
    <location>
        <begin position="149"/>
        <end position="166"/>
    </location>
</feature>
<name>A0A9D1DLJ9_9FIRM</name>
<evidence type="ECO:0000313" key="3">
    <source>
        <dbReference type="Proteomes" id="UP000824238"/>
    </source>
</evidence>
<evidence type="ECO:0000313" key="2">
    <source>
        <dbReference type="EMBL" id="HIR55022.1"/>
    </source>
</evidence>
<protein>
    <submittedName>
        <fullName evidence="2">Uncharacterized protein</fullName>
    </submittedName>
</protein>
<accession>A0A9D1DLJ9</accession>
<dbReference type="PROSITE" id="PS51257">
    <property type="entry name" value="PROKAR_LIPOPROTEIN"/>
    <property type="match status" value="1"/>
</dbReference>
<reference evidence="2" key="2">
    <citation type="journal article" date="2021" name="PeerJ">
        <title>Extensive microbial diversity within the chicken gut microbiome revealed by metagenomics and culture.</title>
        <authorList>
            <person name="Gilroy R."/>
            <person name="Ravi A."/>
            <person name="Getino M."/>
            <person name="Pursley I."/>
            <person name="Horton D.L."/>
            <person name="Alikhan N.F."/>
            <person name="Baker D."/>
            <person name="Gharbi K."/>
            <person name="Hall N."/>
            <person name="Watson M."/>
            <person name="Adriaenssens E.M."/>
            <person name="Foster-Nyarko E."/>
            <person name="Jarju S."/>
            <person name="Secka A."/>
            <person name="Antonio M."/>
            <person name="Oren A."/>
            <person name="Chaudhuri R.R."/>
            <person name="La Ragione R."/>
            <person name="Hildebrand F."/>
            <person name="Pallen M.J."/>
        </authorList>
    </citation>
    <scope>NUCLEOTIDE SEQUENCE</scope>
    <source>
        <strain evidence="2">ChiGjej3B3-7149</strain>
    </source>
</reference>
<dbReference type="EMBL" id="DVHH01000134">
    <property type="protein sequence ID" value="HIR55022.1"/>
    <property type="molecule type" value="Genomic_DNA"/>
</dbReference>
<keyword evidence="1" id="KW-0472">Membrane</keyword>
<comment type="caution">
    <text evidence="2">The sequence shown here is derived from an EMBL/GenBank/DDBJ whole genome shotgun (WGS) entry which is preliminary data.</text>
</comment>
<proteinExistence type="predicted"/>
<reference evidence="2" key="1">
    <citation type="submission" date="2020-10" db="EMBL/GenBank/DDBJ databases">
        <authorList>
            <person name="Gilroy R."/>
        </authorList>
    </citation>
    <scope>NUCLEOTIDE SEQUENCE</scope>
    <source>
        <strain evidence="2">ChiGjej3B3-7149</strain>
    </source>
</reference>
<feature type="transmembrane region" description="Helical" evidence="1">
    <location>
        <begin position="62"/>
        <end position="81"/>
    </location>
</feature>
<gene>
    <name evidence="2" type="ORF">IAD36_05415</name>
</gene>
<keyword evidence="1" id="KW-1133">Transmembrane helix</keyword>
<organism evidence="2 3">
    <name type="scientific">Candidatus Scatomorpha intestinigallinarum</name>
    <dbReference type="NCBI Taxonomy" id="2840923"/>
    <lineage>
        <taxon>Bacteria</taxon>
        <taxon>Bacillati</taxon>
        <taxon>Bacillota</taxon>
        <taxon>Clostridia</taxon>
        <taxon>Eubacteriales</taxon>
        <taxon>Candidatus Scatomorpha</taxon>
    </lineage>
</organism>
<sequence>MNGNVKFGLTPGRCLILCALSALIGCALFLFSASGAEATLALGWFPFTQLQGLTADADGLTPPGVCLAFAALPAVGFLLLLIRRCFRAEDLLLLVCAGLLYHVMRGKLSLEGLMAGEAAVQPAEFWTVLLAWAGLRILRACYEAQGAPLLRLGGWAVCAAALYFAYSAGANIGSAVFLLRPAASAGGVSYGAAAWSRLGLNFVSACLGVGPAS</sequence>
<evidence type="ECO:0000256" key="1">
    <source>
        <dbReference type="SAM" id="Phobius"/>
    </source>
</evidence>